<dbReference type="GO" id="GO:0005739">
    <property type="term" value="C:mitochondrion"/>
    <property type="evidence" value="ECO:0007669"/>
    <property type="project" value="UniProtKB-SubCell"/>
</dbReference>
<evidence type="ECO:0000313" key="11">
    <source>
        <dbReference type="WBParaSite" id="SRAE_1000224400.1"/>
    </source>
</evidence>
<dbReference type="Gene3D" id="2.40.150.20">
    <property type="entry name" value="Ribosomal protein L14"/>
    <property type="match status" value="1"/>
</dbReference>
<dbReference type="WBParaSite" id="SRAE_1000224400.1">
    <property type="protein sequence ID" value="SRAE_1000224400.1"/>
    <property type="gene ID" value="WBGene00258858"/>
</dbReference>
<protein>
    <recommendedName>
        <fullName evidence="7">Large ribosomal subunit protein uL14m</fullName>
    </recommendedName>
    <alternativeName>
        <fullName evidence="8">39S ribosomal protein L14, mitochondrial</fullName>
    </alternativeName>
</protein>
<organism evidence="9">
    <name type="scientific">Strongyloides ratti</name>
    <name type="common">Parasitic roundworm</name>
    <dbReference type="NCBI Taxonomy" id="34506"/>
    <lineage>
        <taxon>Eukaryota</taxon>
        <taxon>Metazoa</taxon>
        <taxon>Ecdysozoa</taxon>
        <taxon>Nematoda</taxon>
        <taxon>Chromadorea</taxon>
        <taxon>Rhabditida</taxon>
        <taxon>Tylenchina</taxon>
        <taxon>Panagrolaimomorpha</taxon>
        <taxon>Strongyloidoidea</taxon>
        <taxon>Strongyloididae</taxon>
        <taxon>Strongyloides</taxon>
    </lineage>
</organism>
<dbReference type="GO" id="GO:0005840">
    <property type="term" value="C:ribosome"/>
    <property type="evidence" value="ECO:0007669"/>
    <property type="project" value="UniProtKB-KW"/>
</dbReference>
<comment type="subcellular location">
    <subcellularLocation>
        <location evidence="1">Mitochondrion</location>
    </subcellularLocation>
</comment>
<keyword evidence="6" id="KW-0687">Ribonucleoprotein</keyword>
<dbReference type="eggNOG" id="KOG3441">
    <property type="taxonomic scope" value="Eukaryota"/>
</dbReference>
<dbReference type="CDD" id="cd00337">
    <property type="entry name" value="Ribosomal_uL14"/>
    <property type="match status" value="1"/>
</dbReference>
<evidence type="ECO:0000313" key="9">
    <source>
        <dbReference type="EMBL" id="CEF63988.1"/>
    </source>
</evidence>
<dbReference type="OrthoDB" id="274765at2759"/>
<dbReference type="WormBase" id="SRAE_1000224400">
    <property type="protein sequence ID" value="SRP11887"/>
    <property type="gene ID" value="WBGene00258858"/>
</dbReference>
<dbReference type="OMA" id="CADWAIA"/>
<evidence type="ECO:0000256" key="5">
    <source>
        <dbReference type="ARBA" id="ARBA00023128"/>
    </source>
</evidence>
<dbReference type="PANTHER" id="PTHR21037:SF3">
    <property type="entry name" value="LARGE RIBOSOMAL SUBUNIT PROTEIN UL14M"/>
    <property type="match status" value="1"/>
</dbReference>
<dbReference type="Proteomes" id="UP000035682">
    <property type="component" value="Unplaced"/>
</dbReference>
<evidence type="ECO:0000256" key="8">
    <source>
        <dbReference type="ARBA" id="ARBA00042938"/>
    </source>
</evidence>
<dbReference type="GO" id="GO:0003735">
    <property type="term" value="F:structural constituent of ribosome"/>
    <property type="evidence" value="ECO:0007669"/>
    <property type="project" value="InterPro"/>
</dbReference>
<keyword evidence="5" id="KW-0496">Mitochondrion</keyword>
<dbReference type="GeneID" id="36376353"/>
<dbReference type="Pfam" id="PF00238">
    <property type="entry name" value="Ribosomal_L14"/>
    <property type="match status" value="1"/>
</dbReference>
<dbReference type="HAMAP" id="MF_01367">
    <property type="entry name" value="Ribosomal_uL14"/>
    <property type="match status" value="1"/>
</dbReference>
<dbReference type="PANTHER" id="PTHR21037">
    <property type="entry name" value="39S RIBOSOMAL PROTEIN L14, MITOCHONDRIAL"/>
    <property type="match status" value="1"/>
</dbReference>
<proteinExistence type="inferred from homology"/>
<gene>
    <name evidence="9 11 12" type="ORF">SRAE_1000224400</name>
</gene>
<evidence type="ECO:0000256" key="7">
    <source>
        <dbReference type="ARBA" id="ARBA00040118"/>
    </source>
</evidence>
<name>A0A090L782_STRRB</name>
<evidence type="ECO:0000313" key="10">
    <source>
        <dbReference type="Proteomes" id="UP000035682"/>
    </source>
</evidence>
<keyword evidence="4 9" id="KW-0689">Ribosomal protein</keyword>
<evidence type="ECO:0000313" key="12">
    <source>
        <dbReference type="WormBase" id="SRAE_1000224400"/>
    </source>
</evidence>
<dbReference type="GO" id="GO:1990904">
    <property type="term" value="C:ribonucleoprotein complex"/>
    <property type="evidence" value="ECO:0007669"/>
    <property type="project" value="UniProtKB-KW"/>
</dbReference>
<keyword evidence="10" id="KW-1185">Reference proteome</keyword>
<evidence type="ECO:0000256" key="2">
    <source>
        <dbReference type="ARBA" id="ARBA00010745"/>
    </source>
</evidence>
<reference evidence="9 10" key="1">
    <citation type="submission" date="2014-09" db="EMBL/GenBank/DDBJ databases">
        <authorList>
            <person name="Martin A.A."/>
        </authorList>
    </citation>
    <scope>NUCLEOTIDE SEQUENCE</scope>
    <source>
        <strain evidence="10">ED321</strain>
        <strain evidence="9">ED321 Heterogonic</strain>
    </source>
</reference>
<accession>A0A090L782</accession>
<evidence type="ECO:0000256" key="3">
    <source>
        <dbReference type="ARBA" id="ARBA00022946"/>
    </source>
</evidence>
<dbReference type="InterPro" id="IPR036853">
    <property type="entry name" value="Ribosomal_uL14_sf"/>
</dbReference>
<dbReference type="RefSeq" id="XP_024503189.1">
    <property type="nucleotide sequence ID" value="XM_024649298.1"/>
</dbReference>
<dbReference type="AlphaFoldDB" id="A0A090L782"/>
<keyword evidence="3" id="KW-0809">Transit peptide</keyword>
<reference evidence="11" key="2">
    <citation type="submission" date="2020-12" db="UniProtKB">
        <authorList>
            <consortium name="WormBaseParasite"/>
        </authorList>
    </citation>
    <scope>IDENTIFICATION</scope>
</reference>
<dbReference type="EMBL" id="LN609528">
    <property type="protein sequence ID" value="CEF63988.1"/>
    <property type="molecule type" value="Genomic_DNA"/>
</dbReference>
<dbReference type="GO" id="GO:0006412">
    <property type="term" value="P:translation"/>
    <property type="evidence" value="ECO:0007669"/>
    <property type="project" value="InterPro"/>
</dbReference>
<comment type="similarity">
    <text evidence="2">Belongs to the universal ribosomal protein uL14 family.</text>
</comment>
<evidence type="ECO:0000256" key="1">
    <source>
        <dbReference type="ARBA" id="ARBA00004173"/>
    </source>
</evidence>
<dbReference type="SMART" id="SM01374">
    <property type="entry name" value="Ribosomal_L14"/>
    <property type="match status" value="1"/>
</dbReference>
<evidence type="ECO:0000256" key="4">
    <source>
        <dbReference type="ARBA" id="ARBA00022980"/>
    </source>
</evidence>
<dbReference type="InterPro" id="IPR000218">
    <property type="entry name" value="Ribosomal_uL14"/>
</dbReference>
<dbReference type="STRING" id="34506.A0A090L782"/>
<dbReference type="SUPFAM" id="SSF50193">
    <property type="entry name" value="Ribosomal protein L14"/>
    <property type="match status" value="1"/>
</dbReference>
<evidence type="ECO:0000256" key="6">
    <source>
        <dbReference type="ARBA" id="ARBA00023274"/>
    </source>
</evidence>
<dbReference type="CTD" id="36376353"/>
<sequence>MSFLKGRLCETKQLIWNTLSKASGRWYPQPEYELSRHRTRPPNPGIHRMTRLIVVDNSALGKEAENSGKLAYCIHVYKQGYRAKHMPRALLGDKILVAIRGQMKKAFVVGTNTHVHYRKHGIPSTDTNNIVLLDDDGNPLGNRITAPIPADLLKNRDKVQMSKVLALATKYI</sequence>